<dbReference type="EMBL" id="LGRX02035480">
    <property type="protein sequence ID" value="KAK3234709.1"/>
    <property type="molecule type" value="Genomic_DNA"/>
</dbReference>
<feature type="compositionally biased region" description="Polar residues" evidence="14">
    <location>
        <begin position="693"/>
        <end position="716"/>
    </location>
</feature>
<keyword evidence="3" id="KW-0489">Methyltransferase</keyword>
<reference evidence="19 20" key="1">
    <citation type="journal article" date="2015" name="Genome Biol. Evol.">
        <title>Comparative Genomics of a Bacterivorous Green Alga Reveals Evolutionary Causalities and Consequences of Phago-Mixotrophic Mode of Nutrition.</title>
        <authorList>
            <person name="Burns J.A."/>
            <person name="Paasch A."/>
            <person name="Narechania A."/>
            <person name="Kim E."/>
        </authorList>
    </citation>
    <scope>NUCLEOTIDE SEQUENCE [LARGE SCALE GENOMIC DNA]</scope>
    <source>
        <strain evidence="19 20">PLY_AMNH</strain>
    </source>
</reference>
<evidence type="ECO:0000256" key="6">
    <source>
        <dbReference type="ARBA" id="ARBA00022853"/>
    </source>
</evidence>
<dbReference type="InterPro" id="IPR003616">
    <property type="entry name" value="Post-SET_dom"/>
</dbReference>
<evidence type="ECO:0000256" key="5">
    <source>
        <dbReference type="ARBA" id="ARBA00022691"/>
    </source>
</evidence>
<feature type="compositionally biased region" description="Polar residues" evidence="14">
    <location>
        <begin position="210"/>
        <end position="224"/>
    </location>
</feature>
<evidence type="ECO:0000256" key="3">
    <source>
        <dbReference type="ARBA" id="ARBA00022603"/>
    </source>
</evidence>
<dbReference type="GO" id="GO:0003700">
    <property type="term" value="F:DNA-binding transcription factor activity"/>
    <property type="evidence" value="ECO:0007669"/>
    <property type="project" value="InterPro"/>
</dbReference>
<feature type="domain" description="SET" evidence="15">
    <location>
        <begin position="914"/>
        <end position="1040"/>
    </location>
</feature>
<organism evidence="19 20">
    <name type="scientific">Cymbomonas tetramitiformis</name>
    <dbReference type="NCBI Taxonomy" id="36881"/>
    <lineage>
        <taxon>Eukaryota</taxon>
        <taxon>Viridiplantae</taxon>
        <taxon>Chlorophyta</taxon>
        <taxon>Pyramimonadophyceae</taxon>
        <taxon>Pyramimonadales</taxon>
        <taxon>Pyramimonadaceae</taxon>
        <taxon>Cymbomonas</taxon>
    </lineage>
</organism>
<keyword evidence="4" id="KW-0808">Transferase</keyword>
<comment type="catalytic activity">
    <reaction evidence="12">
        <text>N(6)-methyl-L-lysyl(4)-[histone H3] + S-adenosyl-L-methionine = N(6),N(6)-dimethyl-L-lysyl(4)-[histone H3] + S-adenosyl-L-homocysteine + H(+)</text>
        <dbReference type="Rhea" id="RHEA:60268"/>
        <dbReference type="Rhea" id="RHEA-COMP:15540"/>
        <dbReference type="Rhea" id="RHEA-COMP:15543"/>
        <dbReference type="ChEBI" id="CHEBI:15378"/>
        <dbReference type="ChEBI" id="CHEBI:57856"/>
        <dbReference type="ChEBI" id="CHEBI:59789"/>
        <dbReference type="ChEBI" id="CHEBI:61929"/>
        <dbReference type="ChEBI" id="CHEBI:61976"/>
    </reaction>
</comment>
<feature type="region of interest" description="Disordered" evidence="14">
    <location>
        <begin position="529"/>
        <end position="551"/>
    </location>
</feature>
<evidence type="ECO:0000256" key="9">
    <source>
        <dbReference type="ARBA" id="ARBA00023163"/>
    </source>
</evidence>
<evidence type="ECO:0000256" key="4">
    <source>
        <dbReference type="ARBA" id="ARBA00022679"/>
    </source>
</evidence>
<dbReference type="InterPro" id="IPR001214">
    <property type="entry name" value="SET_dom"/>
</dbReference>
<feature type="compositionally biased region" description="Low complexity" evidence="14">
    <location>
        <begin position="175"/>
        <end position="190"/>
    </location>
</feature>
<feature type="region of interest" description="Disordered" evidence="14">
    <location>
        <begin position="808"/>
        <end position="837"/>
    </location>
</feature>
<dbReference type="SMART" id="SM00508">
    <property type="entry name" value="PostSET"/>
    <property type="match status" value="1"/>
</dbReference>
<dbReference type="AlphaFoldDB" id="A0AAE0BFJ0"/>
<dbReference type="Pfam" id="PF00856">
    <property type="entry name" value="SET"/>
    <property type="match status" value="1"/>
</dbReference>
<dbReference type="GO" id="GO:0140999">
    <property type="term" value="F:histone H3K4 trimethyltransferase activity"/>
    <property type="evidence" value="ECO:0007669"/>
    <property type="project" value="UniProtKB-EC"/>
</dbReference>
<dbReference type="GO" id="GO:0048188">
    <property type="term" value="C:Set1C/COMPASS complex"/>
    <property type="evidence" value="ECO:0007669"/>
    <property type="project" value="TreeGrafter"/>
</dbReference>
<feature type="compositionally biased region" description="Polar residues" evidence="14">
    <location>
        <begin position="529"/>
        <end position="540"/>
    </location>
</feature>
<dbReference type="InterPro" id="IPR016177">
    <property type="entry name" value="DNA-bd_dom_sf"/>
</dbReference>
<dbReference type="SUPFAM" id="SSF54171">
    <property type="entry name" value="DNA-binding domain"/>
    <property type="match status" value="2"/>
</dbReference>
<keyword evidence="6" id="KW-0156">Chromatin regulator</keyword>
<dbReference type="PANTHER" id="PTHR45814">
    <property type="entry name" value="HISTONE-LYSINE N-METHYLTRANSFERASE SETD1"/>
    <property type="match status" value="1"/>
</dbReference>
<dbReference type="InterPro" id="IPR001606">
    <property type="entry name" value="ARID_dom"/>
</dbReference>
<sequence>MSARMRHLLTGSEDATKAVFTTELKAHCKLLGQGKDIDEVGILRLAHATRENASAFDVLKEVMWGGGYDEVVRCKGWASALRNIGADPRAWTSGSYTIHTYYKKHLLEFEMEIIKSATGSGRPRSASRSPSWDVHEAVKVSARPSQDRAPFDSAALDDELLGLYASDPEPADSLGGEATAEGSAAGADAPDGGRHSADGGLREPLGLSIDLQTQPLPSTSSASQKRPRGAGSRRSSISTAPDKARAKRSKQLSPTERAPEPLLEDSAEDLVTRALHSHTDSEPPAADLHRAESLSVYDQFMCDGVPGDEDGCDHPLIGHQARRYFADDAYDPTGHGSVIDGEISAFYPAAQDSEEDVWLVEYENGQKEHLDLAEVNTAVQAFLMDMRDPQQLAYAQAVTMSPSHATQGQAAEATPAASGDGPDIMHSHTLAAWHASGSQGGTSPGAANCTVTQPDNPRKGWSRTETSIHGEDPAASQVTYCAPSGHLMHSPEDVAKVFQKMPLQCADLQLSDFNFLPTDPPSVKGSVAQSLLQGRSSTAQPDIYPETSVTPEREVETCLHQSPSSRGPAGDGEVPLCRAEDARQPLAAGDGEGPPHASTDTRDPCTSLHRRKYHGVRLVHGKWAAVLKIPPKTKIYLGSFLTPEAAAWAYDQEAAHIDGLSLNFPEERACHMQTPTLHPHGGLWHQPHVEGSVSETPTVAPSARRSTSEQSPSLQAHPSPGTLRKFRGVWHKGPGSYVAGIYIRGSSNRRVQKVIGKFSTAEEAARAYDQEAVKHTGKVLNFPEEHALAETAPPRCRSMPTPMKRLEQGGHEACESEGVHQGATALPPSSSSVLENDVEDDEPNMAASASSCARSRVFRAEHKARSRTWLQQAQAAARGAEVLAGSKPNGRLDSARQRHREIPQMLFNEYTRTRGLEKKIFRVEKSSIQGLGVMILEPMRKGEMLMEYVGEYVRSTVADLRERRYSVHENTRNTCFLFMVDPATGLILDATCRGSLARYVNHSCSPNCETRVIRVQGLKKVMITARYNLLPGEELTYDYGFVPELPQDQIPCKCGSDNCRGYLNG</sequence>
<dbReference type="GO" id="GO:0032259">
    <property type="term" value="P:methylation"/>
    <property type="evidence" value="ECO:0007669"/>
    <property type="project" value="UniProtKB-KW"/>
</dbReference>
<feature type="domain" description="Post-SET" evidence="16">
    <location>
        <begin position="1048"/>
        <end position="1064"/>
    </location>
</feature>
<dbReference type="Gene3D" id="3.30.730.10">
    <property type="entry name" value="AP2/ERF domain"/>
    <property type="match status" value="2"/>
</dbReference>
<dbReference type="EC" id="2.1.1.354" evidence="2"/>
<dbReference type="InterPro" id="IPR001471">
    <property type="entry name" value="AP2/ERF_dom"/>
</dbReference>
<dbReference type="SUPFAM" id="SSF82199">
    <property type="entry name" value="SET domain"/>
    <property type="match status" value="1"/>
</dbReference>
<evidence type="ECO:0000259" key="16">
    <source>
        <dbReference type="PROSITE" id="PS50868"/>
    </source>
</evidence>
<keyword evidence="10" id="KW-0539">Nucleus</keyword>
<evidence type="ECO:0000256" key="8">
    <source>
        <dbReference type="ARBA" id="ARBA00023125"/>
    </source>
</evidence>
<feature type="region of interest" description="Disordered" evidence="14">
    <location>
        <begin position="585"/>
        <end position="607"/>
    </location>
</feature>
<keyword evidence="9" id="KW-0804">Transcription</keyword>
<dbReference type="SMART" id="SM00317">
    <property type="entry name" value="SET"/>
    <property type="match status" value="1"/>
</dbReference>
<dbReference type="PROSITE" id="PS51032">
    <property type="entry name" value="AP2_ERF"/>
    <property type="match status" value="2"/>
</dbReference>
<dbReference type="SUPFAM" id="SSF46774">
    <property type="entry name" value="ARID-like"/>
    <property type="match status" value="1"/>
</dbReference>
<evidence type="ECO:0000256" key="10">
    <source>
        <dbReference type="ARBA" id="ARBA00023242"/>
    </source>
</evidence>
<dbReference type="GO" id="GO:0003677">
    <property type="term" value="F:DNA binding"/>
    <property type="evidence" value="ECO:0007669"/>
    <property type="project" value="UniProtKB-KW"/>
</dbReference>
<accession>A0AAE0BFJ0</accession>
<protein>
    <recommendedName>
        <fullName evidence="2">[histone H3]-lysine(4) N-trimethyltransferase</fullName>
        <ecNumber evidence="2">2.1.1.354</ecNumber>
    </recommendedName>
</protein>
<gene>
    <name evidence="19" type="ORF">CYMTET_55040</name>
</gene>
<evidence type="ECO:0000313" key="19">
    <source>
        <dbReference type="EMBL" id="KAK3234709.1"/>
    </source>
</evidence>
<keyword evidence="8" id="KW-0238">DNA-binding</keyword>
<feature type="region of interest" description="Disordered" evidence="14">
    <location>
        <begin position="165"/>
        <end position="264"/>
    </location>
</feature>
<dbReference type="PROSITE" id="PS50280">
    <property type="entry name" value="SET"/>
    <property type="match status" value="1"/>
</dbReference>
<feature type="domain" description="ARID" evidence="17">
    <location>
        <begin position="14"/>
        <end position="114"/>
    </location>
</feature>
<keyword evidence="5" id="KW-0949">S-adenosyl-L-methionine</keyword>
<feature type="region of interest" description="Disordered" evidence="14">
    <location>
        <begin position="403"/>
        <end position="472"/>
    </location>
</feature>
<feature type="domain" description="AP2/ERF" evidence="18">
    <location>
        <begin position="725"/>
        <end position="783"/>
    </location>
</feature>
<name>A0AAE0BFJ0_9CHLO</name>
<keyword evidence="20" id="KW-1185">Reference proteome</keyword>
<feature type="region of interest" description="Disordered" evidence="14">
    <location>
        <begin position="690"/>
        <end position="725"/>
    </location>
</feature>
<dbReference type="Proteomes" id="UP001190700">
    <property type="component" value="Unassembled WGS sequence"/>
</dbReference>
<evidence type="ECO:0000256" key="12">
    <source>
        <dbReference type="ARBA" id="ARBA00047583"/>
    </source>
</evidence>
<comment type="catalytic activity">
    <reaction evidence="11">
        <text>L-lysyl(4)-[histone H3] + 3 S-adenosyl-L-methionine = N(6),N(6),N(6)-trimethyl-L-lysyl(4)-[histone H3] + 3 S-adenosyl-L-homocysteine + 3 H(+)</text>
        <dbReference type="Rhea" id="RHEA:60260"/>
        <dbReference type="Rhea" id="RHEA-COMP:15537"/>
        <dbReference type="Rhea" id="RHEA-COMP:15547"/>
        <dbReference type="ChEBI" id="CHEBI:15378"/>
        <dbReference type="ChEBI" id="CHEBI:29969"/>
        <dbReference type="ChEBI" id="CHEBI:57856"/>
        <dbReference type="ChEBI" id="CHEBI:59789"/>
        <dbReference type="ChEBI" id="CHEBI:61961"/>
        <dbReference type="EC" id="2.1.1.354"/>
    </reaction>
</comment>
<comment type="catalytic activity">
    <reaction evidence="13">
        <text>N(6),N(6)-dimethyl-L-lysyl(4)-[histone H3] + S-adenosyl-L-methionine = N(6),N(6),N(6)-trimethyl-L-lysyl(4)-[histone H3] + S-adenosyl-L-homocysteine + H(+)</text>
        <dbReference type="Rhea" id="RHEA:60272"/>
        <dbReference type="Rhea" id="RHEA-COMP:15537"/>
        <dbReference type="Rhea" id="RHEA-COMP:15540"/>
        <dbReference type="ChEBI" id="CHEBI:15378"/>
        <dbReference type="ChEBI" id="CHEBI:57856"/>
        <dbReference type="ChEBI" id="CHEBI:59789"/>
        <dbReference type="ChEBI" id="CHEBI:61961"/>
        <dbReference type="ChEBI" id="CHEBI:61976"/>
    </reaction>
</comment>
<dbReference type="Gene3D" id="2.170.270.10">
    <property type="entry name" value="SET domain"/>
    <property type="match status" value="1"/>
</dbReference>
<feature type="domain" description="AP2/ERF" evidence="18">
    <location>
        <begin position="600"/>
        <end position="665"/>
    </location>
</feature>
<dbReference type="PROSITE" id="PS51011">
    <property type="entry name" value="ARID"/>
    <property type="match status" value="1"/>
</dbReference>
<dbReference type="InterPro" id="IPR036955">
    <property type="entry name" value="AP2/ERF_dom_sf"/>
</dbReference>
<dbReference type="PROSITE" id="PS50868">
    <property type="entry name" value="POST_SET"/>
    <property type="match status" value="1"/>
</dbReference>
<dbReference type="InterPro" id="IPR044570">
    <property type="entry name" value="Set1-like"/>
</dbReference>
<dbReference type="InterPro" id="IPR036431">
    <property type="entry name" value="ARID_dom_sf"/>
</dbReference>
<dbReference type="SMART" id="SM00380">
    <property type="entry name" value="AP2"/>
    <property type="match status" value="2"/>
</dbReference>
<feature type="compositionally biased region" description="Basic and acidic residues" evidence="14">
    <location>
        <begin position="808"/>
        <end position="818"/>
    </location>
</feature>
<evidence type="ECO:0000259" key="18">
    <source>
        <dbReference type="PROSITE" id="PS51032"/>
    </source>
</evidence>
<feature type="compositionally biased region" description="Basic and acidic residues" evidence="14">
    <location>
        <begin position="191"/>
        <end position="201"/>
    </location>
</feature>
<evidence type="ECO:0000313" key="20">
    <source>
        <dbReference type="Proteomes" id="UP001190700"/>
    </source>
</evidence>
<dbReference type="Gene3D" id="1.10.150.60">
    <property type="entry name" value="ARID DNA-binding domain"/>
    <property type="match status" value="1"/>
</dbReference>
<keyword evidence="7" id="KW-0805">Transcription regulation</keyword>
<evidence type="ECO:0000256" key="2">
    <source>
        <dbReference type="ARBA" id="ARBA00012182"/>
    </source>
</evidence>
<comment type="caution">
    <text evidence="19">The sequence shown here is derived from an EMBL/GenBank/DDBJ whole genome shotgun (WGS) entry which is preliminary data.</text>
</comment>
<evidence type="ECO:0000256" key="1">
    <source>
        <dbReference type="ARBA" id="ARBA00004123"/>
    </source>
</evidence>
<dbReference type="InterPro" id="IPR046341">
    <property type="entry name" value="SET_dom_sf"/>
</dbReference>
<evidence type="ECO:0000256" key="14">
    <source>
        <dbReference type="SAM" id="MobiDB-lite"/>
    </source>
</evidence>
<evidence type="ECO:0000259" key="15">
    <source>
        <dbReference type="PROSITE" id="PS50280"/>
    </source>
</evidence>
<evidence type="ECO:0000256" key="13">
    <source>
        <dbReference type="ARBA" id="ARBA00049129"/>
    </source>
</evidence>
<evidence type="ECO:0000259" key="17">
    <source>
        <dbReference type="PROSITE" id="PS51011"/>
    </source>
</evidence>
<comment type="subcellular location">
    <subcellularLocation>
        <location evidence="1">Nucleus</location>
    </subcellularLocation>
</comment>
<evidence type="ECO:0000256" key="7">
    <source>
        <dbReference type="ARBA" id="ARBA00023015"/>
    </source>
</evidence>
<proteinExistence type="predicted"/>
<evidence type="ECO:0000256" key="11">
    <source>
        <dbReference type="ARBA" id="ARBA00047571"/>
    </source>
</evidence>
<dbReference type="PANTHER" id="PTHR45814:SF2">
    <property type="entry name" value="HISTONE-LYSINE N-METHYLTRANSFERASE SETD1"/>
    <property type="match status" value="1"/>
</dbReference>